<proteinExistence type="predicted"/>
<dbReference type="Pfam" id="PF14032">
    <property type="entry name" value="PknH_C"/>
    <property type="match status" value="1"/>
</dbReference>
<dbReference type="Gene3D" id="3.40.1000.70">
    <property type="entry name" value="PknH-like extracellular domain"/>
    <property type="match status" value="1"/>
</dbReference>
<keyword evidence="3" id="KW-1185">Reference proteome</keyword>
<evidence type="ECO:0000313" key="2">
    <source>
        <dbReference type="EMBL" id="BBX36400.1"/>
    </source>
</evidence>
<dbReference type="RefSeq" id="WP_081812691.1">
    <property type="nucleotide sequence ID" value="NZ_AP022567.1"/>
</dbReference>
<evidence type="ECO:0000259" key="1">
    <source>
        <dbReference type="Pfam" id="PF14032"/>
    </source>
</evidence>
<protein>
    <recommendedName>
        <fullName evidence="1">PknH-like extracellular domain-containing protein</fullName>
    </recommendedName>
</protein>
<accession>A0ABM7I0J8</accession>
<sequence length="215" mass="22255">MRPSSAIVSAISVILTISGCSDAVPKDPGTSFESTPAIAATELSGFFLSSEEIRSATGLDASGEPMIEGTPQKRGGDRAYPCAQMVAGPRDAAVIGGPYLGYRTVESSTEIQPRVTQTIALYPQAPTADDIFDQLTAKLYECRATPEAKSAVGSIESSATQLHWSFTMAGGSGLCGVDVRRVENVVLGAEVCGTGHDVAGASNVAERIVSKIRAA</sequence>
<name>A0ABM7I0J8_MYCME</name>
<reference evidence="2 3" key="1">
    <citation type="journal article" date="2019" name="Emerg. Microbes Infect.">
        <title>Comprehensive subspecies identification of 175 nontuberculous mycobacteria species based on 7547 genomic profiles.</title>
        <authorList>
            <person name="Matsumoto Y."/>
            <person name="Kinjo T."/>
            <person name="Motooka D."/>
            <person name="Nabeya D."/>
            <person name="Jung N."/>
            <person name="Uechi K."/>
            <person name="Horii T."/>
            <person name="Iida T."/>
            <person name="Fujita J."/>
            <person name="Nakamura S."/>
        </authorList>
    </citation>
    <scope>NUCLEOTIDE SEQUENCE [LARGE SCALE GENOMIC DNA]</scope>
    <source>
        <strain evidence="2 3">JCM 12375</strain>
    </source>
</reference>
<organism evidence="2 3">
    <name type="scientific">Mycolicibacterium mageritense</name>
    <name type="common">Mycobacterium mageritense</name>
    <dbReference type="NCBI Taxonomy" id="53462"/>
    <lineage>
        <taxon>Bacteria</taxon>
        <taxon>Bacillati</taxon>
        <taxon>Actinomycetota</taxon>
        <taxon>Actinomycetes</taxon>
        <taxon>Mycobacteriales</taxon>
        <taxon>Mycobacteriaceae</taxon>
        <taxon>Mycolicibacterium</taxon>
    </lineage>
</organism>
<dbReference type="Proteomes" id="UP000465622">
    <property type="component" value="Chromosome"/>
</dbReference>
<feature type="domain" description="PknH-like extracellular" evidence="1">
    <location>
        <begin position="39"/>
        <end position="211"/>
    </location>
</feature>
<dbReference type="InterPro" id="IPR038232">
    <property type="entry name" value="PknH-like_Extracell_sf"/>
</dbReference>
<gene>
    <name evidence="2" type="ORF">MMAGJ_56820</name>
</gene>
<dbReference type="EMBL" id="AP022567">
    <property type="protein sequence ID" value="BBX36400.1"/>
    <property type="molecule type" value="Genomic_DNA"/>
</dbReference>
<dbReference type="PROSITE" id="PS51257">
    <property type="entry name" value="PROKAR_LIPOPROTEIN"/>
    <property type="match status" value="1"/>
</dbReference>
<evidence type="ECO:0000313" key="3">
    <source>
        <dbReference type="Proteomes" id="UP000465622"/>
    </source>
</evidence>
<dbReference type="InterPro" id="IPR026954">
    <property type="entry name" value="PknH-like_Extracell"/>
</dbReference>